<dbReference type="Pfam" id="PF00381">
    <property type="entry name" value="PTS-HPr"/>
    <property type="match status" value="1"/>
</dbReference>
<name>A0A159YYS5_9RHOB</name>
<keyword evidence="4" id="KW-0598">Phosphotransferase system</keyword>
<evidence type="ECO:0000259" key="5">
    <source>
        <dbReference type="PROSITE" id="PS51350"/>
    </source>
</evidence>
<comment type="subcellular location">
    <subcellularLocation>
        <location evidence="1">Cytoplasm</location>
    </subcellularLocation>
</comment>
<evidence type="ECO:0000313" key="6">
    <source>
        <dbReference type="EMBL" id="AMY67656.1"/>
    </source>
</evidence>
<dbReference type="PANTHER" id="PTHR33705:SF2">
    <property type="entry name" value="PHOSPHOCARRIER PROTEIN NPR"/>
    <property type="match status" value="1"/>
</dbReference>
<dbReference type="InterPro" id="IPR001020">
    <property type="entry name" value="PTS_HPr_His_P_site"/>
</dbReference>
<dbReference type="InterPro" id="IPR035895">
    <property type="entry name" value="HPr-like_sf"/>
</dbReference>
<dbReference type="Proteomes" id="UP000076128">
    <property type="component" value="Chromosome"/>
</dbReference>
<dbReference type="SUPFAM" id="SSF55594">
    <property type="entry name" value="HPr-like"/>
    <property type="match status" value="1"/>
</dbReference>
<dbReference type="Gene3D" id="3.30.1340.10">
    <property type="entry name" value="HPr-like"/>
    <property type="match status" value="1"/>
</dbReference>
<keyword evidence="3" id="KW-0963">Cytoplasm</keyword>
<evidence type="ECO:0000256" key="2">
    <source>
        <dbReference type="ARBA" id="ARBA00010736"/>
    </source>
</evidence>
<dbReference type="InterPro" id="IPR050399">
    <property type="entry name" value="HPr"/>
</dbReference>
<comment type="similarity">
    <text evidence="2">Belongs to the HPr family.</text>
</comment>
<dbReference type="STRING" id="1335048.AKL17_0394"/>
<evidence type="ECO:0000256" key="3">
    <source>
        <dbReference type="ARBA" id="ARBA00022490"/>
    </source>
</evidence>
<dbReference type="InterPro" id="IPR000032">
    <property type="entry name" value="HPr-like"/>
</dbReference>
<dbReference type="NCBIfam" id="TIGR01003">
    <property type="entry name" value="PTS_HPr_family"/>
    <property type="match status" value="1"/>
</dbReference>
<reference evidence="6 7" key="1">
    <citation type="submission" date="2015-09" db="EMBL/GenBank/DDBJ databases">
        <title>Complete genome sequence of Defluviimonas alba cai42t isolated from an oilfield in Xinjiang.</title>
        <authorList>
            <person name="Geng S."/>
            <person name="Pan X."/>
            <person name="Wu X."/>
        </authorList>
    </citation>
    <scope>NUCLEOTIDE SEQUENCE [LARGE SCALE GENOMIC DNA]</scope>
    <source>
        <strain evidence="7">cai42</strain>
    </source>
</reference>
<evidence type="ECO:0000256" key="4">
    <source>
        <dbReference type="ARBA" id="ARBA00022683"/>
    </source>
</evidence>
<dbReference type="AlphaFoldDB" id="A0A159YYS5"/>
<protein>
    <submittedName>
        <fullName evidence="6">Phosphocarrier protein NPr</fullName>
    </submittedName>
</protein>
<dbReference type="EMBL" id="CP012661">
    <property type="protein sequence ID" value="AMY67656.1"/>
    <property type="molecule type" value="Genomic_DNA"/>
</dbReference>
<dbReference type="PROSITE" id="PS51350">
    <property type="entry name" value="PTS_HPR_DOM"/>
    <property type="match status" value="1"/>
</dbReference>
<sequence>MAGGWQTGTAVSVHKTLKIVNEKGLHARASAKFVEVVERHDARAEVVRDGMRVSGDSIMGLLMLAASKGTTIEVETSGAEAEGLALALEALVADRFGEDF</sequence>
<gene>
    <name evidence="6" type="ORF">AKL17_0394</name>
</gene>
<dbReference type="KEGG" id="daa:AKL17_0394"/>
<proteinExistence type="inferred from homology"/>
<dbReference type="PRINTS" id="PR00107">
    <property type="entry name" value="PHOSPHOCPHPR"/>
</dbReference>
<dbReference type="RefSeq" id="WP_066809137.1">
    <property type="nucleotide sequence ID" value="NZ_CP012661.1"/>
</dbReference>
<dbReference type="GO" id="GO:0009401">
    <property type="term" value="P:phosphoenolpyruvate-dependent sugar phosphotransferase system"/>
    <property type="evidence" value="ECO:0007669"/>
    <property type="project" value="UniProtKB-KW"/>
</dbReference>
<dbReference type="PROSITE" id="PS00369">
    <property type="entry name" value="PTS_HPR_HIS"/>
    <property type="match status" value="1"/>
</dbReference>
<evidence type="ECO:0000313" key="7">
    <source>
        <dbReference type="Proteomes" id="UP000076128"/>
    </source>
</evidence>
<dbReference type="OrthoDB" id="9798965at2"/>
<keyword evidence="7" id="KW-1185">Reference proteome</keyword>
<dbReference type="GO" id="GO:0005737">
    <property type="term" value="C:cytoplasm"/>
    <property type="evidence" value="ECO:0007669"/>
    <property type="project" value="UniProtKB-SubCell"/>
</dbReference>
<evidence type="ECO:0000256" key="1">
    <source>
        <dbReference type="ARBA" id="ARBA00004496"/>
    </source>
</evidence>
<accession>A0A159YYS5</accession>
<organism evidence="6 7">
    <name type="scientific">Frigidibacter mobilis</name>
    <dbReference type="NCBI Taxonomy" id="1335048"/>
    <lineage>
        <taxon>Bacteria</taxon>
        <taxon>Pseudomonadati</taxon>
        <taxon>Pseudomonadota</taxon>
        <taxon>Alphaproteobacteria</taxon>
        <taxon>Rhodobacterales</taxon>
        <taxon>Paracoccaceae</taxon>
        <taxon>Frigidibacter</taxon>
    </lineage>
</organism>
<dbReference type="PATRIC" id="fig|1335048.3.peg.414"/>
<dbReference type="PANTHER" id="PTHR33705">
    <property type="entry name" value="PHOSPHOCARRIER PROTEIN HPR"/>
    <property type="match status" value="1"/>
</dbReference>
<dbReference type="CDD" id="cd00367">
    <property type="entry name" value="PTS-HPr_like"/>
    <property type="match status" value="1"/>
</dbReference>
<feature type="domain" description="HPr" evidence="5">
    <location>
        <begin position="12"/>
        <end position="99"/>
    </location>
</feature>